<comment type="caution">
    <text evidence="2">The sequence shown here is derived from an EMBL/GenBank/DDBJ whole genome shotgun (WGS) entry which is preliminary data.</text>
</comment>
<keyword evidence="3" id="KW-1185">Reference proteome</keyword>
<evidence type="ECO:0000313" key="2">
    <source>
        <dbReference type="EMBL" id="KZR99332.1"/>
    </source>
</evidence>
<protein>
    <submittedName>
        <fullName evidence="2">Uncharacterized protein</fullName>
    </submittedName>
</protein>
<dbReference type="AlphaFoldDB" id="A0A162EZS9"/>
<accession>A0A162EZS9</accession>
<sequence length="45" mass="5170">MATDKVGSHAATPAAPSQKHDRDTRNKQEKRLKHSLLYRNCHHCM</sequence>
<proteinExistence type="predicted"/>
<evidence type="ECO:0000256" key="1">
    <source>
        <dbReference type="SAM" id="MobiDB-lite"/>
    </source>
</evidence>
<reference evidence="2 3" key="1">
    <citation type="submission" date="2016-03" db="EMBL/GenBank/DDBJ databases">
        <title>EvidentialGene: Evidence-directed Construction of Genes on Genomes.</title>
        <authorList>
            <person name="Gilbert D.G."/>
            <person name="Choi J.-H."/>
            <person name="Mockaitis K."/>
            <person name="Colbourne J."/>
            <person name="Pfrender M."/>
        </authorList>
    </citation>
    <scope>NUCLEOTIDE SEQUENCE [LARGE SCALE GENOMIC DNA]</scope>
    <source>
        <strain evidence="2 3">Xinb3</strain>
        <tissue evidence="2">Complete organism</tissue>
    </source>
</reference>
<dbReference type="EMBL" id="LRGB01013940">
    <property type="protein sequence ID" value="KZR99332.1"/>
    <property type="molecule type" value="Genomic_DNA"/>
</dbReference>
<feature type="compositionally biased region" description="Basic and acidic residues" evidence="1">
    <location>
        <begin position="18"/>
        <end position="29"/>
    </location>
</feature>
<feature type="region of interest" description="Disordered" evidence="1">
    <location>
        <begin position="1"/>
        <end position="33"/>
    </location>
</feature>
<evidence type="ECO:0000313" key="3">
    <source>
        <dbReference type="Proteomes" id="UP000076858"/>
    </source>
</evidence>
<dbReference type="Proteomes" id="UP000076858">
    <property type="component" value="Unassembled WGS sequence"/>
</dbReference>
<gene>
    <name evidence="2" type="ORF">APZ42_004836</name>
</gene>
<organism evidence="2 3">
    <name type="scientific">Daphnia magna</name>
    <dbReference type="NCBI Taxonomy" id="35525"/>
    <lineage>
        <taxon>Eukaryota</taxon>
        <taxon>Metazoa</taxon>
        <taxon>Ecdysozoa</taxon>
        <taxon>Arthropoda</taxon>
        <taxon>Crustacea</taxon>
        <taxon>Branchiopoda</taxon>
        <taxon>Diplostraca</taxon>
        <taxon>Cladocera</taxon>
        <taxon>Anomopoda</taxon>
        <taxon>Daphniidae</taxon>
        <taxon>Daphnia</taxon>
    </lineage>
</organism>
<name>A0A162EZS9_9CRUS</name>